<evidence type="ECO:0000313" key="2">
    <source>
        <dbReference type="Proteomes" id="UP000789405"/>
    </source>
</evidence>
<sequence>MNRQEQEYKQLLHNFEWEYKNKRGAEISLSQDKVYLVDDLRAVQDKENFSNKTRMKWKQKKYIPWPLILEEIIEALKEENDHKYKDIEELSDMKQKDVVMDEFIKWLKDDQKEISKPQDINISTEGIGVEKDEQAINIDMPIYILVFLFTKLTSRRCQKLVFVRKTQCFKNEFFLYNYSTLNDHIAAQELNLKEAVYWVYFCGYPLIANDTNKLVILQNQMQDKVQQSEAQQLMTLQTGINFGCKQKLVNDNGVLIVPVEIELD</sequence>
<organism evidence="1 2">
    <name type="scientific">Dentiscutata erythropus</name>
    <dbReference type="NCBI Taxonomy" id="1348616"/>
    <lineage>
        <taxon>Eukaryota</taxon>
        <taxon>Fungi</taxon>
        <taxon>Fungi incertae sedis</taxon>
        <taxon>Mucoromycota</taxon>
        <taxon>Glomeromycotina</taxon>
        <taxon>Glomeromycetes</taxon>
        <taxon>Diversisporales</taxon>
        <taxon>Gigasporaceae</taxon>
        <taxon>Dentiscutata</taxon>
    </lineage>
</organism>
<comment type="caution">
    <text evidence="1">The sequence shown here is derived from an EMBL/GenBank/DDBJ whole genome shotgun (WGS) entry which is preliminary data.</text>
</comment>
<gene>
    <name evidence="1" type="ORF">DERYTH_LOCUS18280</name>
</gene>
<accession>A0A9N9J7U7</accession>
<dbReference type="AlphaFoldDB" id="A0A9N9J7U7"/>
<evidence type="ECO:0000313" key="1">
    <source>
        <dbReference type="EMBL" id="CAG8766428.1"/>
    </source>
</evidence>
<protein>
    <submittedName>
        <fullName evidence="1">1385_t:CDS:1</fullName>
    </submittedName>
</protein>
<name>A0A9N9J7U7_9GLOM</name>
<reference evidence="1" key="1">
    <citation type="submission" date="2021-06" db="EMBL/GenBank/DDBJ databases">
        <authorList>
            <person name="Kallberg Y."/>
            <person name="Tangrot J."/>
            <person name="Rosling A."/>
        </authorList>
    </citation>
    <scope>NUCLEOTIDE SEQUENCE</scope>
    <source>
        <strain evidence="1">MA453B</strain>
    </source>
</reference>
<dbReference type="EMBL" id="CAJVPY010018320">
    <property type="protein sequence ID" value="CAG8766428.1"/>
    <property type="molecule type" value="Genomic_DNA"/>
</dbReference>
<dbReference type="Proteomes" id="UP000789405">
    <property type="component" value="Unassembled WGS sequence"/>
</dbReference>
<keyword evidence="2" id="KW-1185">Reference proteome</keyword>
<dbReference type="OrthoDB" id="2445130at2759"/>
<proteinExistence type="predicted"/>